<dbReference type="Gramene" id="TKW19349">
    <property type="protein sequence ID" value="TKW19349"/>
    <property type="gene ID" value="SEVIR_4G015001v2"/>
</dbReference>
<reference evidence="1" key="1">
    <citation type="submission" date="2019-03" db="EMBL/GenBank/DDBJ databases">
        <title>WGS assembly of Setaria viridis.</title>
        <authorList>
            <person name="Huang P."/>
            <person name="Jenkins J."/>
            <person name="Grimwood J."/>
            <person name="Barry K."/>
            <person name="Healey A."/>
            <person name="Mamidi S."/>
            <person name="Sreedasyam A."/>
            <person name="Shu S."/>
            <person name="Feldman M."/>
            <person name="Wu J."/>
            <person name="Yu Y."/>
            <person name="Chen C."/>
            <person name="Johnson J."/>
            <person name="Rokhsar D."/>
            <person name="Baxter I."/>
            <person name="Schmutz J."/>
            <person name="Brutnell T."/>
            <person name="Kellogg E."/>
        </authorList>
    </citation>
    <scope>NUCLEOTIDE SEQUENCE [LARGE SCALE GENOMIC DNA]</scope>
</reference>
<dbReference type="EMBL" id="CM016555">
    <property type="protein sequence ID" value="TKW19349.1"/>
    <property type="molecule type" value="Genomic_DNA"/>
</dbReference>
<gene>
    <name evidence="1" type="ORF">SEVIR_4G015001v2</name>
</gene>
<accession>A0A4U6UYH8</accession>
<name>A0A4U6UYH8_SETVI</name>
<dbReference type="Proteomes" id="UP000298652">
    <property type="component" value="Chromosome 4"/>
</dbReference>
<sequence length="191" mass="20846">MDGRDGVGWCVDSGRGPLVMVRAGLWVGQIGSRSKFGRVQVGRGFYREYGLGPNLVAVLFFVGRVDFGFAAYDSWASTYLPHLAAVILSDPGAALTAADHRDLPNPAMECQRSWFRSADQSIILFDCILHNQDENLKLSSGLDSMLTGRRCSKADWTHSETWIDWYRQGPGDSMPACSSAIGRAGSDSLPP</sequence>
<dbReference type="AlphaFoldDB" id="A0A4U6UYH8"/>
<keyword evidence="2" id="KW-1185">Reference proteome</keyword>
<organism evidence="1 2">
    <name type="scientific">Setaria viridis</name>
    <name type="common">Green bristlegrass</name>
    <name type="synonym">Setaria italica subsp. viridis</name>
    <dbReference type="NCBI Taxonomy" id="4556"/>
    <lineage>
        <taxon>Eukaryota</taxon>
        <taxon>Viridiplantae</taxon>
        <taxon>Streptophyta</taxon>
        <taxon>Embryophyta</taxon>
        <taxon>Tracheophyta</taxon>
        <taxon>Spermatophyta</taxon>
        <taxon>Magnoliopsida</taxon>
        <taxon>Liliopsida</taxon>
        <taxon>Poales</taxon>
        <taxon>Poaceae</taxon>
        <taxon>PACMAD clade</taxon>
        <taxon>Panicoideae</taxon>
        <taxon>Panicodae</taxon>
        <taxon>Paniceae</taxon>
        <taxon>Cenchrinae</taxon>
        <taxon>Setaria</taxon>
    </lineage>
</organism>
<proteinExistence type="predicted"/>
<evidence type="ECO:0000313" key="1">
    <source>
        <dbReference type="EMBL" id="TKW19349.1"/>
    </source>
</evidence>
<protein>
    <submittedName>
        <fullName evidence="1">Uncharacterized protein</fullName>
    </submittedName>
</protein>
<evidence type="ECO:0000313" key="2">
    <source>
        <dbReference type="Proteomes" id="UP000298652"/>
    </source>
</evidence>